<comment type="caution">
    <text evidence="2">The sequence shown here is derived from an EMBL/GenBank/DDBJ whole genome shotgun (WGS) entry which is preliminary data.</text>
</comment>
<keyword evidence="3" id="KW-1185">Reference proteome</keyword>
<gene>
    <name evidence="2" type="ORF">QJS10_CPB13g00590</name>
</gene>
<evidence type="ECO:0000313" key="2">
    <source>
        <dbReference type="EMBL" id="KAK1299692.1"/>
    </source>
</evidence>
<reference evidence="2" key="2">
    <citation type="submission" date="2023-06" db="EMBL/GenBank/DDBJ databases">
        <authorList>
            <person name="Ma L."/>
            <person name="Liu K.-W."/>
            <person name="Li Z."/>
            <person name="Hsiao Y.-Y."/>
            <person name="Qi Y."/>
            <person name="Fu T."/>
            <person name="Tang G."/>
            <person name="Zhang D."/>
            <person name="Sun W.-H."/>
            <person name="Liu D.-K."/>
            <person name="Li Y."/>
            <person name="Chen G.-Z."/>
            <person name="Liu X.-D."/>
            <person name="Liao X.-Y."/>
            <person name="Jiang Y.-T."/>
            <person name="Yu X."/>
            <person name="Hao Y."/>
            <person name="Huang J."/>
            <person name="Zhao X.-W."/>
            <person name="Ke S."/>
            <person name="Chen Y.-Y."/>
            <person name="Wu W.-L."/>
            <person name="Hsu J.-L."/>
            <person name="Lin Y.-F."/>
            <person name="Huang M.-D."/>
            <person name="Li C.-Y."/>
            <person name="Huang L."/>
            <person name="Wang Z.-W."/>
            <person name="Zhao X."/>
            <person name="Zhong W.-Y."/>
            <person name="Peng D.-H."/>
            <person name="Ahmad S."/>
            <person name="Lan S."/>
            <person name="Zhang J.-S."/>
            <person name="Tsai W.-C."/>
            <person name="Van De Peer Y."/>
            <person name="Liu Z.-J."/>
        </authorList>
    </citation>
    <scope>NUCLEOTIDE SEQUENCE</scope>
    <source>
        <strain evidence="2">CP</strain>
        <tissue evidence="2">Leaves</tissue>
    </source>
</reference>
<name>A0AAV9DHS9_ACOCL</name>
<evidence type="ECO:0000313" key="3">
    <source>
        <dbReference type="Proteomes" id="UP001180020"/>
    </source>
</evidence>
<protein>
    <recommendedName>
        <fullName evidence="4">PHD-type domain-containing protein</fullName>
    </recommendedName>
</protein>
<feature type="region of interest" description="Disordered" evidence="1">
    <location>
        <begin position="1"/>
        <end position="26"/>
    </location>
</feature>
<dbReference type="AlphaFoldDB" id="A0AAV9DHS9"/>
<reference evidence="2" key="1">
    <citation type="journal article" date="2023" name="Nat. Commun.">
        <title>Diploid and tetraploid genomes of Acorus and the evolution of monocots.</title>
        <authorList>
            <person name="Ma L."/>
            <person name="Liu K.W."/>
            <person name="Li Z."/>
            <person name="Hsiao Y.Y."/>
            <person name="Qi Y."/>
            <person name="Fu T."/>
            <person name="Tang G.D."/>
            <person name="Zhang D."/>
            <person name="Sun W.H."/>
            <person name="Liu D.K."/>
            <person name="Li Y."/>
            <person name="Chen G.Z."/>
            <person name="Liu X.D."/>
            <person name="Liao X.Y."/>
            <person name="Jiang Y.T."/>
            <person name="Yu X."/>
            <person name="Hao Y."/>
            <person name="Huang J."/>
            <person name="Zhao X.W."/>
            <person name="Ke S."/>
            <person name="Chen Y.Y."/>
            <person name="Wu W.L."/>
            <person name="Hsu J.L."/>
            <person name="Lin Y.F."/>
            <person name="Huang M.D."/>
            <person name="Li C.Y."/>
            <person name="Huang L."/>
            <person name="Wang Z.W."/>
            <person name="Zhao X."/>
            <person name="Zhong W.Y."/>
            <person name="Peng D.H."/>
            <person name="Ahmad S."/>
            <person name="Lan S."/>
            <person name="Zhang J.S."/>
            <person name="Tsai W.C."/>
            <person name="Van de Peer Y."/>
            <person name="Liu Z.J."/>
        </authorList>
    </citation>
    <scope>NUCLEOTIDE SEQUENCE</scope>
    <source>
        <strain evidence="2">CP</strain>
    </source>
</reference>
<dbReference type="Proteomes" id="UP001180020">
    <property type="component" value="Unassembled WGS sequence"/>
</dbReference>
<evidence type="ECO:0008006" key="4">
    <source>
        <dbReference type="Google" id="ProtNLM"/>
    </source>
</evidence>
<sequence>MRAKLPTRKRPSTAISSAGDDGRPRRALLGEDLRKKRLTSSSAAAAVLPSSASSPKVSLPDLTICHGCGSKSPRRRPRPLESHWRIVLLCEDCLKSVGSAKTCSYCLERISTEEKKKSLTCHVCSRRAHRRCLSRQCPFVVPPGTGDGPSFTCVDCWLPKRPRFYFEEVAAKERVGRKTVIAEILAVASRQQLAKVVGPASINDGKLALLLHREINGSPRVSRKDVVCTENRVRFECEERQTSCSDRVEMGFDLFRLKYCRRKSMAKGEGGDRFQLKYYRRGPRLEAEALDRFCLKYQRRRPRLEAEALDRFHLKYQRRRARLGAEGGMGNGTPSVCGSQNCSDGVQQSGLITVDAVACSNGLSVHMQ</sequence>
<evidence type="ECO:0000256" key="1">
    <source>
        <dbReference type="SAM" id="MobiDB-lite"/>
    </source>
</evidence>
<proteinExistence type="predicted"/>
<organism evidence="2 3">
    <name type="scientific">Acorus calamus</name>
    <name type="common">Sweet flag</name>
    <dbReference type="NCBI Taxonomy" id="4465"/>
    <lineage>
        <taxon>Eukaryota</taxon>
        <taxon>Viridiplantae</taxon>
        <taxon>Streptophyta</taxon>
        <taxon>Embryophyta</taxon>
        <taxon>Tracheophyta</taxon>
        <taxon>Spermatophyta</taxon>
        <taxon>Magnoliopsida</taxon>
        <taxon>Liliopsida</taxon>
        <taxon>Acoraceae</taxon>
        <taxon>Acorus</taxon>
    </lineage>
</organism>
<feature type="compositionally biased region" description="Basic residues" evidence="1">
    <location>
        <begin position="1"/>
        <end position="11"/>
    </location>
</feature>
<dbReference type="PANTHER" id="PTHR38530">
    <property type="entry name" value="OS06G0468300 PROTEIN"/>
    <property type="match status" value="1"/>
</dbReference>
<dbReference type="EMBL" id="JAUJYO010000013">
    <property type="protein sequence ID" value="KAK1299692.1"/>
    <property type="molecule type" value="Genomic_DNA"/>
</dbReference>
<accession>A0AAV9DHS9</accession>